<organism evidence="1 2">
    <name type="scientific">Hymenobacter glaciei</name>
    <dbReference type="NCBI Taxonomy" id="877209"/>
    <lineage>
        <taxon>Bacteria</taxon>
        <taxon>Pseudomonadati</taxon>
        <taxon>Bacteroidota</taxon>
        <taxon>Cytophagia</taxon>
        <taxon>Cytophagales</taxon>
        <taxon>Hymenobacteraceae</taxon>
        <taxon>Hymenobacter</taxon>
    </lineage>
</organism>
<protein>
    <submittedName>
        <fullName evidence="1">Porin</fullName>
    </submittedName>
</protein>
<evidence type="ECO:0000313" key="1">
    <source>
        <dbReference type="EMBL" id="GAA4041367.1"/>
    </source>
</evidence>
<proteinExistence type="predicted"/>
<comment type="caution">
    <text evidence="1">The sequence shown here is derived from an EMBL/GenBank/DDBJ whole genome shotgun (WGS) entry which is preliminary data.</text>
</comment>
<dbReference type="InterPro" id="IPR025631">
    <property type="entry name" value="Porin_10"/>
</dbReference>
<name>A0ABP7UEC1_9BACT</name>
<reference evidence="2" key="1">
    <citation type="journal article" date="2019" name="Int. J. Syst. Evol. Microbiol.">
        <title>The Global Catalogue of Microorganisms (GCM) 10K type strain sequencing project: providing services to taxonomists for standard genome sequencing and annotation.</title>
        <authorList>
            <consortium name="The Broad Institute Genomics Platform"/>
            <consortium name="The Broad Institute Genome Sequencing Center for Infectious Disease"/>
            <person name="Wu L."/>
            <person name="Ma J."/>
        </authorList>
    </citation>
    <scope>NUCLEOTIDE SEQUENCE [LARGE SCALE GENOMIC DNA]</scope>
    <source>
        <strain evidence="2">JCM 17225</strain>
    </source>
</reference>
<accession>A0ABP7UEC1</accession>
<dbReference type="Pfam" id="PF14121">
    <property type="entry name" value="Porin_10"/>
    <property type="match status" value="1"/>
</dbReference>
<dbReference type="EMBL" id="BAABDK010000023">
    <property type="protein sequence ID" value="GAA4041367.1"/>
    <property type="molecule type" value="Genomic_DNA"/>
</dbReference>
<sequence>MAAFRTSFICFRLKALPQNSVLISGLSRWLGLVLLVLLSAAARAQVVDDSTKVMYGPKTTHVIFESEVLRDSTKGTPVDTTLTHWPQQRFWLHDTTFQQDLGAVGTASRPLLYQPNLELGARYGRNAFDRYAHDARTVPYYDSRSPYSFFRFIQSGAGEQVFEISYSRSLKKNFSIGVDYERIASNKVLAPTRGSRDALVEHSNLLLFGRFQTDNERYHLLFNISNARHRGVEQGGIRPIINYKANGTTIDVDRSEVDAAGVPILSNLFKYNEQQVYLSTAINYEDRDELYFTHTYRLLGRGLTVYHTFDYKRQYNSYADLALKPTADPGFFYPRVLGSRGATIDRSQFSQVENTVGVLGRTSAVEYRLYARDRVASLTSETLTDVATATDLKLGPGAPTRSFHQFFVGGTAAFNYRTIYAVETAGEAYLLSLNQLSPDSYSLEYWLRGRVRTGPLSAEALINSYSPTLTQQEFIGNHYRWNHWAGERVNPISGVVNGKFSNTNTQQLTGRLQLKLPNVLALRQQRFEASASLVNINNLVFYDAAGLPAQLDVANQLLIVAARHKAQLGRFGIDNQATYTKGGDVNGLRIPALVTESRAYYEAYIFRKAMFSQTGLEVYYQSAYRAFGYSPSTQQFYQQDKFTIGAYPIVNAFFSADIKTVSVFLKVAYLNQNLGRDGYFATPYYSGYPRRFQFGVRWNFFD</sequence>
<keyword evidence="2" id="KW-1185">Reference proteome</keyword>
<dbReference type="Proteomes" id="UP001501469">
    <property type="component" value="Unassembled WGS sequence"/>
</dbReference>
<evidence type="ECO:0000313" key="2">
    <source>
        <dbReference type="Proteomes" id="UP001501469"/>
    </source>
</evidence>
<gene>
    <name evidence="1" type="ORF">GCM10022409_29190</name>
</gene>